<dbReference type="EMBL" id="JAULSN010000007">
    <property type="protein sequence ID" value="KAK3366742.1"/>
    <property type="molecule type" value="Genomic_DNA"/>
</dbReference>
<evidence type="ECO:0000256" key="6">
    <source>
        <dbReference type="ARBA" id="ARBA00023242"/>
    </source>
</evidence>
<dbReference type="PANTHER" id="PTHR37534">
    <property type="entry name" value="TRANSCRIPTIONAL ACTIVATOR PROTEIN UGA3"/>
    <property type="match status" value="1"/>
</dbReference>
<protein>
    <submittedName>
        <fullName evidence="8">Fungal-specific transcription factor domain-containing protein</fullName>
    </submittedName>
</protein>
<dbReference type="InterPro" id="IPR036864">
    <property type="entry name" value="Zn2-C6_fun-type_DNA-bd_sf"/>
</dbReference>
<evidence type="ECO:0000313" key="9">
    <source>
        <dbReference type="Proteomes" id="UP001287356"/>
    </source>
</evidence>
<evidence type="ECO:0000256" key="5">
    <source>
        <dbReference type="ARBA" id="ARBA00023163"/>
    </source>
</evidence>
<comment type="subcellular location">
    <subcellularLocation>
        <location evidence="1">Nucleus</location>
    </subcellularLocation>
</comment>
<dbReference type="GO" id="GO:0003677">
    <property type="term" value="F:DNA binding"/>
    <property type="evidence" value="ECO:0007669"/>
    <property type="project" value="UniProtKB-KW"/>
</dbReference>
<reference evidence="8" key="1">
    <citation type="journal article" date="2023" name="Mol. Phylogenet. Evol.">
        <title>Genome-scale phylogeny and comparative genomics of the fungal order Sordariales.</title>
        <authorList>
            <person name="Hensen N."/>
            <person name="Bonometti L."/>
            <person name="Westerberg I."/>
            <person name="Brannstrom I.O."/>
            <person name="Guillou S."/>
            <person name="Cros-Aarteil S."/>
            <person name="Calhoun S."/>
            <person name="Haridas S."/>
            <person name="Kuo A."/>
            <person name="Mondo S."/>
            <person name="Pangilinan J."/>
            <person name="Riley R."/>
            <person name="LaButti K."/>
            <person name="Andreopoulos B."/>
            <person name="Lipzen A."/>
            <person name="Chen C."/>
            <person name="Yan M."/>
            <person name="Daum C."/>
            <person name="Ng V."/>
            <person name="Clum A."/>
            <person name="Steindorff A."/>
            <person name="Ohm R.A."/>
            <person name="Martin F."/>
            <person name="Silar P."/>
            <person name="Natvig D.O."/>
            <person name="Lalanne C."/>
            <person name="Gautier V."/>
            <person name="Ament-Velasquez S.L."/>
            <person name="Kruys A."/>
            <person name="Hutchinson M.I."/>
            <person name="Powell A.J."/>
            <person name="Barry K."/>
            <person name="Miller A.N."/>
            <person name="Grigoriev I.V."/>
            <person name="Debuchy R."/>
            <person name="Gladieux P."/>
            <person name="Hiltunen Thoren M."/>
            <person name="Johannesson H."/>
        </authorList>
    </citation>
    <scope>NUCLEOTIDE SEQUENCE</scope>
    <source>
        <strain evidence="8">CBS 958.72</strain>
    </source>
</reference>
<dbReference type="Proteomes" id="UP001287356">
    <property type="component" value="Unassembled WGS sequence"/>
</dbReference>
<dbReference type="Pfam" id="PF00172">
    <property type="entry name" value="Zn_clus"/>
    <property type="match status" value="1"/>
</dbReference>
<dbReference type="InterPro" id="IPR021858">
    <property type="entry name" value="Fun_TF"/>
</dbReference>
<gene>
    <name evidence="8" type="ORF">B0T24DRAFT_534759</name>
</gene>
<dbReference type="PROSITE" id="PS50048">
    <property type="entry name" value="ZN2_CY6_FUNGAL_2"/>
    <property type="match status" value="1"/>
</dbReference>
<accession>A0AAE0JZ68</accession>
<evidence type="ECO:0000256" key="2">
    <source>
        <dbReference type="ARBA" id="ARBA00022833"/>
    </source>
</evidence>
<keyword evidence="2" id="KW-0862">Zinc</keyword>
<dbReference type="GO" id="GO:0000981">
    <property type="term" value="F:DNA-binding transcription factor activity, RNA polymerase II-specific"/>
    <property type="evidence" value="ECO:0007669"/>
    <property type="project" value="InterPro"/>
</dbReference>
<keyword evidence="4" id="KW-0238">DNA-binding</keyword>
<evidence type="ECO:0000313" key="8">
    <source>
        <dbReference type="EMBL" id="KAK3366742.1"/>
    </source>
</evidence>
<dbReference type="CDD" id="cd00067">
    <property type="entry name" value="GAL4"/>
    <property type="match status" value="1"/>
</dbReference>
<dbReference type="Pfam" id="PF11951">
    <property type="entry name" value="Fungal_trans_2"/>
    <property type="match status" value="1"/>
</dbReference>
<evidence type="ECO:0000256" key="4">
    <source>
        <dbReference type="ARBA" id="ARBA00023125"/>
    </source>
</evidence>
<dbReference type="PANTHER" id="PTHR37534:SF20">
    <property type="entry name" value="PRO1A C6 ZINK-FINGER PROTEIN"/>
    <property type="match status" value="1"/>
</dbReference>
<sequence length="636" mass="69520">MGDSGVSHDGAAKNAEGCWTCRLRRKKCDRHGPVCRVCSALLITCHYTLEKPEWVDGGERQREMAEQLRQEVRDKAPYRRSLAYTKAIVHDESMPYATVPLGLPLPEASPKALDAANPLTRPHRDALETFSGIFPGSGNGNTHPATARFPGVSSITPSTSSPDRDVQRAPDWTGLDRGLIVCYLEFYFPFLFPFYQPSMLDRGRAWVVDFITDSQAMEQTTLSLSSYFFSLALETAQEAAHETCKQIAWEKLLNQIHGTFGLLRQELPCVTAAGGVAENLPRAVQIMGCILLLQRFETAVCSFENCEAHLSAATELFQQVLDGTEAAAASGPTARPCNFALTMRQLRGHGPPWPRQYPTFQAPSSEQMAFRFFSALLLVDDIVASTALGEEPKLHQYHDSILGDGQWPADSHGEDEAHIIRLEGIVGCQNWAMVAVAKVSALDAWKKRRRAAGDLDVMELVLRAAAIKGTLVTNLTRAEVAPTSSGSGRSSAGDIFTPCNGQASALAEQSLLVTRVWAHAAALYLSVVVSGWQPASAEVRHHVACVLELLTQRPLSWAVLRTVAWPFCVAGCLAAPTQEPLMRSVVEGLRPPGLLGPVQKTLQIMEAVWRSRDLLDSTTWDLAACFRGLGHVVLLV</sequence>
<evidence type="ECO:0000259" key="7">
    <source>
        <dbReference type="PROSITE" id="PS50048"/>
    </source>
</evidence>
<proteinExistence type="predicted"/>
<dbReference type="GO" id="GO:0008270">
    <property type="term" value="F:zinc ion binding"/>
    <property type="evidence" value="ECO:0007669"/>
    <property type="project" value="InterPro"/>
</dbReference>
<keyword evidence="3" id="KW-0805">Transcription regulation</keyword>
<feature type="domain" description="Zn(2)-C6 fungal-type" evidence="7">
    <location>
        <begin position="17"/>
        <end position="47"/>
    </location>
</feature>
<keyword evidence="5" id="KW-0804">Transcription</keyword>
<dbReference type="PROSITE" id="PS00463">
    <property type="entry name" value="ZN2_CY6_FUNGAL_1"/>
    <property type="match status" value="1"/>
</dbReference>
<dbReference type="GO" id="GO:0005634">
    <property type="term" value="C:nucleus"/>
    <property type="evidence" value="ECO:0007669"/>
    <property type="project" value="UniProtKB-SubCell"/>
</dbReference>
<name>A0AAE0JZ68_9PEZI</name>
<dbReference type="SUPFAM" id="SSF57701">
    <property type="entry name" value="Zn2/Cys6 DNA-binding domain"/>
    <property type="match status" value="1"/>
</dbReference>
<dbReference type="InterPro" id="IPR001138">
    <property type="entry name" value="Zn2Cys6_DnaBD"/>
</dbReference>
<evidence type="ECO:0000256" key="1">
    <source>
        <dbReference type="ARBA" id="ARBA00004123"/>
    </source>
</evidence>
<dbReference type="Gene3D" id="4.10.240.10">
    <property type="entry name" value="Zn(2)-C6 fungal-type DNA-binding domain"/>
    <property type="match status" value="1"/>
</dbReference>
<dbReference type="AlphaFoldDB" id="A0AAE0JZ68"/>
<comment type="caution">
    <text evidence="8">The sequence shown here is derived from an EMBL/GenBank/DDBJ whole genome shotgun (WGS) entry which is preliminary data.</text>
</comment>
<organism evidence="8 9">
    <name type="scientific">Lasiosphaeria ovina</name>
    <dbReference type="NCBI Taxonomy" id="92902"/>
    <lineage>
        <taxon>Eukaryota</taxon>
        <taxon>Fungi</taxon>
        <taxon>Dikarya</taxon>
        <taxon>Ascomycota</taxon>
        <taxon>Pezizomycotina</taxon>
        <taxon>Sordariomycetes</taxon>
        <taxon>Sordariomycetidae</taxon>
        <taxon>Sordariales</taxon>
        <taxon>Lasiosphaeriaceae</taxon>
        <taxon>Lasiosphaeria</taxon>
    </lineage>
</organism>
<reference evidence="8" key="2">
    <citation type="submission" date="2023-06" db="EMBL/GenBank/DDBJ databases">
        <authorList>
            <consortium name="Lawrence Berkeley National Laboratory"/>
            <person name="Haridas S."/>
            <person name="Hensen N."/>
            <person name="Bonometti L."/>
            <person name="Westerberg I."/>
            <person name="Brannstrom I.O."/>
            <person name="Guillou S."/>
            <person name="Cros-Aarteil S."/>
            <person name="Calhoun S."/>
            <person name="Kuo A."/>
            <person name="Mondo S."/>
            <person name="Pangilinan J."/>
            <person name="Riley R."/>
            <person name="Labutti K."/>
            <person name="Andreopoulos B."/>
            <person name="Lipzen A."/>
            <person name="Chen C."/>
            <person name="Yanf M."/>
            <person name="Daum C."/>
            <person name="Ng V."/>
            <person name="Clum A."/>
            <person name="Steindorff A."/>
            <person name="Ohm R."/>
            <person name="Martin F."/>
            <person name="Silar P."/>
            <person name="Natvig D."/>
            <person name="Lalanne C."/>
            <person name="Gautier V."/>
            <person name="Ament-Velasquez S.L."/>
            <person name="Kruys A."/>
            <person name="Hutchinson M.I."/>
            <person name="Powell A.J."/>
            <person name="Barry K."/>
            <person name="Miller A.N."/>
            <person name="Grigoriev I.V."/>
            <person name="Debuchy R."/>
            <person name="Gladieux P."/>
            <person name="Thoren M.H."/>
            <person name="Johannesson H."/>
        </authorList>
    </citation>
    <scope>NUCLEOTIDE SEQUENCE</scope>
    <source>
        <strain evidence="8">CBS 958.72</strain>
    </source>
</reference>
<dbReference type="SMART" id="SM00066">
    <property type="entry name" value="GAL4"/>
    <property type="match status" value="1"/>
</dbReference>
<keyword evidence="9" id="KW-1185">Reference proteome</keyword>
<evidence type="ECO:0000256" key="3">
    <source>
        <dbReference type="ARBA" id="ARBA00023015"/>
    </source>
</evidence>
<keyword evidence="6" id="KW-0539">Nucleus</keyword>